<dbReference type="EMBL" id="FMZF01000003">
    <property type="protein sequence ID" value="SDC71332.1"/>
    <property type="molecule type" value="Genomic_DNA"/>
</dbReference>
<dbReference type="OrthoDB" id="5198809at2"/>
<proteinExistence type="predicted"/>
<evidence type="ECO:0000313" key="2">
    <source>
        <dbReference type="EMBL" id="SDC71332.1"/>
    </source>
</evidence>
<reference evidence="3" key="1">
    <citation type="submission" date="2016-10" db="EMBL/GenBank/DDBJ databases">
        <authorList>
            <person name="Varghese N."/>
            <person name="Submissions S."/>
        </authorList>
    </citation>
    <scope>NUCLEOTIDE SEQUENCE [LARGE SCALE GENOMIC DNA]</scope>
    <source>
        <strain evidence="3">DSM 45421</strain>
    </source>
</reference>
<keyword evidence="3" id="KW-1185">Reference proteome</keyword>
<feature type="compositionally biased region" description="Pro residues" evidence="1">
    <location>
        <begin position="24"/>
        <end position="48"/>
    </location>
</feature>
<dbReference type="AlphaFoldDB" id="A0A1G6NTS3"/>
<gene>
    <name evidence="2" type="ORF">SAMN05660690_2236</name>
</gene>
<name>A0A1G6NTS3_9ACTN</name>
<protein>
    <submittedName>
        <fullName evidence="2">Uncharacterized protein</fullName>
    </submittedName>
</protein>
<dbReference type="Proteomes" id="UP000199416">
    <property type="component" value="Unassembled WGS sequence"/>
</dbReference>
<sequence>MADLTIDRASGRRAQEQDHRAPDLPAPHQPAPDHVPPPPGPHGPPHPDPTGVRLARLTALARLTPAQAVELGADLLAEAAGAPEDAGAGGPDPLDRVLVDTDGRVHLDPTAGLSPAALAELLASTAAAARPRGRPAEGAAADLLARLDAAAADLPVAGVPAAAERLQEAARGSDRAAVRAELAALVRAVVAGPAAARALPPATPGRAVPARRSSLEPSGSGWRRVGGWLLSVVLLSAVVVVEVVVLRDDIAADVEVLLDAGRSGAEPTAAPEPDGLPVTPPAPAAAGDVAAVDLRNLAACTPGAPCTVRVQVRLVPGSGERQVSWTYTLVDRCTGATSTAPGGSVAVPAAGTRAEAVGVVALPAAPAVAVLAVTEEPAAAASAPLSVGSCRTDAPTG</sequence>
<accession>A0A1G6NTS3</accession>
<organism evidence="2 3">
    <name type="scientific">Geodermatophilus telluris</name>
    <dbReference type="NCBI Taxonomy" id="1190417"/>
    <lineage>
        <taxon>Bacteria</taxon>
        <taxon>Bacillati</taxon>
        <taxon>Actinomycetota</taxon>
        <taxon>Actinomycetes</taxon>
        <taxon>Geodermatophilales</taxon>
        <taxon>Geodermatophilaceae</taxon>
        <taxon>Geodermatophilus</taxon>
    </lineage>
</organism>
<dbReference type="RefSeq" id="WP_091365941.1">
    <property type="nucleotide sequence ID" value="NZ_FMZF01000003.1"/>
</dbReference>
<feature type="region of interest" description="Disordered" evidence="1">
    <location>
        <begin position="200"/>
        <end position="220"/>
    </location>
</feature>
<evidence type="ECO:0000313" key="3">
    <source>
        <dbReference type="Proteomes" id="UP000199416"/>
    </source>
</evidence>
<evidence type="ECO:0000256" key="1">
    <source>
        <dbReference type="SAM" id="MobiDB-lite"/>
    </source>
</evidence>
<feature type="compositionally biased region" description="Basic and acidic residues" evidence="1">
    <location>
        <begin position="1"/>
        <end position="22"/>
    </location>
</feature>
<dbReference type="STRING" id="1190417.SAMN05660690_2236"/>
<feature type="region of interest" description="Disordered" evidence="1">
    <location>
        <begin position="1"/>
        <end position="52"/>
    </location>
</feature>